<feature type="DNA-binding region" description="OmpR/PhoB-type" evidence="4">
    <location>
        <begin position="1"/>
        <end position="106"/>
    </location>
</feature>
<proteinExistence type="inferred from homology"/>
<dbReference type="SMART" id="SM00862">
    <property type="entry name" value="Trans_reg_C"/>
    <property type="match status" value="1"/>
</dbReference>
<reference evidence="6" key="1">
    <citation type="submission" date="2019-12" db="EMBL/GenBank/DDBJ databases">
        <title>Comparative genomics gives insights into the taxonomy of the Azoarcus-Aromatoleum group and reveals separate origins of nif in the plant-associated Azoarcus and non-plant-associated Aromatoleum sub-groups.</title>
        <authorList>
            <person name="Lafos M."/>
            <person name="Maluk M."/>
            <person name="Batista M."/>
            <person name="Junghare M."/>
            <person name="Carmona M."/>
            <person name="Faoro H."/>
            <person name="Cruz L.M."/>
            <person name="Battistoni F."/>
            <person name="De Souza E."/>
            <person name="Pedrosa F."/>
            <person name="Chen W.-M."/>
            <person name="Poole P.S."/>
            <person name="Dixon R.A."/>
            <person name="James E.K."/>
        </authorList>
    </citation>
    <scope>NUCLEOTIDE SEQUENCE</scope>
    <source>
        <strain evidence="6">U120</strain>
    </source>
</reference>
<dbReference type="InterPro" id="IPR005158">
    <property type="entry name" value="BTAD"/>
</dbReference>
<feature type="repeat" description="TPR" evidence="3">
    <location>
        <begin position="479"/>
        <end position="512"/>
    </location>
</feature>
<dbReference type="InterPro" id="IPR036388">
    <property type="entry name" value="WH-like_DNA-bd_sf"/>
</dbReference>
<dbReference type="SUPFAM" id="SSF48452">
    <property type="entry name" value="TPR-like"/>
    <property type="match status" value="2"/>
</dbReference>
<name>A0ABX1N6J4_9RHOO</name>
<dbReference type="SMART" id="SM01043">
    <property type="entry name" value="BTAD"/>
    <property type="match status" value="1"/>
</dbReference>
<dbReference type="Gene3D" id="1.10.10.10">
    <property type="entry name" value="Winged helix-like DNA-binding domain superfamily/Winged helix DNA-binding domain"/>
    <property type="match status" value="1"/>
</dbReference>
<dbReference type="Pfam" id="PF03704">
    <property type="entry name" value="BTAD"/>
    <property type="match status" value="1"/>
</dbReference>
<accession>A0ABX1N6J4</accession>
<dbReference type="SUPFAM" id="SSF46894">
    <property type="entry name" value="C-terminal effector domain of the bipartite response regulators"/>
    <property type="match status" value="1"/>
</dbReference>
<protein>
    <recommendedName>
        <fullName evidence="5">OmpR/PhoB-type domain-containing protein</fullName>
    </recommendedName>
</protein>
<dbReference type="InterPro" id="IPR051677">
    <property type="entry name" value="AfsR-DnrI-RedD_regulator"/>
</dbReference>
<evidence type="ECO:0000256" key="3">
    <source>
        <dbReference type="PROSITE-ProRule" id="PRU00339"/>
    </source>
</evidence>
<dbReference type="InterPro" id="IPR001867">
    <property type="entry name" value="OmpR/PhoB-type_DNA-bd"/>
</dbReference>
<dbReference type="Gene3D" id="1.25.40.10">
    <property type="entry name" value="Tetratricopeptide repeat domain"/>
    <property type="match status" value="2"/>
</dbReference>
<evidence type="ECO:0000313" key="7">
    <source>
        <dbReference type="Proteomes" id="UP000601990"/>
    </source>
</evidence>
<evidence type="ECO:0000259" key="5">
    <source>
        <dbReference type="PROSITE" id="PS51755"/>
    </source>
</evidence>
<dbReference type="Proteomes" id="UP000601990">
    <property type="component" value="Unassembled WGS sequence"/>
</dbReference>
<dbReference type="Gene3D" id="3.40.50.10610">
    <property type="entry name" value="ABC-type transport auxiliary lipoprotein component"/>
    <property type="match status" value="1"/>
</dbReference>
<dbReference type="PROSITE" id="PS51755">
    <property type="entry name" value="OMPR_PHOB"/>
    <property type="match status" value="1"/>
</dbReference>
<comment type="caution">
    <text evidence="6">The sequence shown here is derived from an EMBL/GenBank/DDBJ whole genome shotgun (WGS) entry which is preliminary data.</text>
</comment>
<dbReference type="InterPro" id="IPR016032">
    <property type="entry name" value="Sig_transdc_resp-reg_C-effctor"/>
</dbReference>
<keyword evidence="3" id="KW-0802">TPR repeat</keyword>
<dbReference type="SMART" id="SM00028">
    <property type="entry name" value="TPR"/>
    <property type="match status" value="3"/>
</dbReference>
<dbReference type="RefSeq" id="WP_169200103.1">
    <property type="nucleotide sequence ID" value="NZ_WTVH02000009.1"/>
</dbReference>
<feature type="domain" description="OmpR/PhoB-type" evidence="5">
    <location>
        <begin position="1"/>
        <end position="106"/>
    </location>
</feature>
<evidence type="ECO:0000256" key="2">
    <source>
        <dbReference type="ARBA" id="ARBA00023125"/>
    </source>
</evidence>
<dbReference type="CDD" id="cd00383">
    <property type="entry name" value="trans_reg_C"/>
    <property type="match status" value="1"/>
</dbReference>
<evidence type="ECO:0000256" key="1">
    <source>
        <dbReference type="ARBA" id="ARBA00005820"/>
    </source>
</evidence>
<dbReference type="Pfam" id="PF00486">
    <property type="entry name" value="Trans_reg_C"/>
    <property type="match status" value="1"/>
</dbReference>
<sequence>MSDSKDVRIDMLGGFSVFRSGRAVSLPTRKAAGLLAILASRTGTVFSRERLADMLWGRSAEAQARASLRQALAQLRKSLDDGGESVIGANSEGLHLVPGRVRVDVAEFQSASAEGSPSALERAAQRYRGPFLDGFAVNEALFEDWRALEAERLRRIALKGMGRLLAHHVEGGAVEAATALAERVLAIDPAAEEAYRLLMRLHPGRGALGSAMREYERCKTAMATLGVPPSAATEALRQQVRVRPPPAEKKNVDPPLIAVLPFANLSDDAEQGYFARGFTEDVIRELAQFRSLRVIAAHSSFGAADPHVMPAETAARLGARYLLCGSVRRSTGSVRIGAELVDAESGCFLWSGRFDIVPNDIPATQDEIGRAVAATLMTRIDDDRLRQAMRKPLTDLAAYDCWLRGMAQLRHASPDSHAEARTLFQHALEIDPSFARACSGLSLTYFNEWSCLAWDRWAENESRAFDYAQRGVRMDDRDPITHFILGRILLYRRQFDKADRHLQRAELLNPNDADILAQLAVSDMFLGHAERGAERARLAMRLYPFHDDWYFAFAAGPLLFSGRIETAIEYGLKAPDVATDAHAYLAAAFAHLGNLEEAAHHLALFHEAYRRNIAAGPAIAPDETARWLMHVNPFRRDVDAQYFLAGLARAGLAIPAHLQRPG</sequence>
<dbReference type="EMBL" id="WTVH01000039">
    <property type="protein sequence ID" value="NMF94888.1"/>
    <property type="molecule type" value="Genomic_DNA"/>
</dbReference>
<dbReference type="InterPro" id="IPR011990">
    <property type="entry name" value="TPR-like_helical_dom_sf"/>
</dbReference>
<dbReference type="PANTHER" id="PTHR35807">
    <property type="entry name" value="TRANSCRIPTIONAL REGULATOR REDD-RELATED"/>
    <property type="match status" value="1"/>
</dbReference>
<keyword evidence="7" id="KW-1185">Reference proteome</keyword>
<dbReference type="InterPro" id="IPR019734">
    <property type="entry name" value="TPR_rpt"/>
</dbReference>
<evidence type="ECO:0000256" key="4">
    <source>
        <dbReference type="PROSITE-ProRule" id="PRU01091"/>
    </source>
</evidence>
<dbReference type="PROSITE" id="PS50005">
    <property type="entry name" value="TPR"/>
    <property type="match status" value="1"/>
</dbReference>
<comment type="similarity">
    <text evidence="1">Belongs to the AfsR/DnrI/RedD regulatory family.</text>
</comment>
<keyword evidence="2 4" id="KW-0238">DNA-binding</keyword>
<organism evidence="6 7">
    <name type="scientific">Aromatoleum buckelii</name>
    <dbReference type="NCBI Taxonomy" id="200254"/>
    <lineage>
        <taxon>Bacteria</taxon>
        <taxon>Pseudomonadati</taxon>
        <taxon>Pseudomonadota</taxon>
        <taxon>Betaproteobacteria</taxon>
        <taxon>Rhodocyclales</taxon>
        <taxon>Rhodocyclaceae</taxon>
        <taxon>Aromatoleum</taxon>
    </lineage>
</organism>
<evidence type="ECO:0000313" key="6">
    <source>
        <dbReference type="EMBL" id="NMF94888.1"/>
    </source>
</evidence>
<gene>
    <name evidence="6" type="ORF">GO608_16360</name>
</gene>